<keyword evidence="5 6" id="KW-0472">Membrane</keyword>
<keyword evidence="3 6" id="KW-0812">Transmembrane</keyword>
<feature type="transmembrane region" description="Helical" evidence="6">
    <location>
        <begin position="311"/>
        <end position="340"/>
    </location>
</feature>
<evidence type="ECO:0000313" key="8">
    <source>
        <dbReference type="Proteomes" id="UP000075502"/>
    </source>
</evidence>
<evidence type="ECO:0000256" key="3">
    <source>
        <dbReference type="ARBA" id="ARBA00022692"/>
    </source>
</evidence>
<dbReference type="AlphaFoldDB" id="A0A150TJG1"/>
<comment type="subcellular location">
    <subcellularLocation>
        <location evidence="1">Membrane</location>
        <topology evidence="1">Multi-pass membrane protein</topology>
    </subcellularLocation>
</comment>
<feature type="transmembrane region" description="Helical" evidence="6">
    <location>
        <begin position="46"/>
        <end position="64"/>
    </location>
</feature>
<evidence type="ECO:0000256" key="5">
    <source>
        <dbReference type="ARBA" id="ARBA00023136"/>
    </source>
</evidence>
<proteinExistence type="inferred from homology"/>
<dbReference type="PANTHER" id="PTHR21716">
    <property type="entry name" value="TRANSMEMBRANE PROTEIN"/>
    <property type="match status" value="1"/>
</dbReference>
<keyword evidence="4 6" id="KW-1133">Transmembrane helix</keyword>
<dbReference type="EMBL" id="JEME01002260">
    <property type="protein sequence ID" value="KYG04843.1"/>
    <property type="molecule type" value="Genomic_DNA"/>
</dbReference>
<dbReference type="PANTHER" id="PTHR21716:SF62">
    <property type="entry name" value="TRANSPORT PROTEIN YDBI-RELATED"/>
    <property type="match status" value="1"/>
</dbReference>
<evidence type="ECO:0000256" key="1">
    <source>
        <dbReference type="ARBA" id="ARBA00004141"/>
    </source>
</evidence>
<feature type="transmembrane region" description="Helical" evidence="6">
    <location>
        <begin position="252"/>
        <end position="271"/>
    </location>
</feature>
<protein>
    <recommendedName>
        <fullName evidence="9">Permease</fullName>
    </recommendedName>
</protein>
<dbReference type="GO" id="GO:0055085">
    <property type="term" value="P:transmembrane transport"/>
    <property type="evidence" value="ECO:0007669"/>
    <property type="project" value="TreeGrafter"/>
</dbReference>
<feature type="transmembrane region" description="Helical" evidence="6">
    <location>
        <begin position="20"/>
        <end position="40"/>
    </location>
</feature>
<feature type="transmembrane region" description="Helical" evidence="6">
    <location>
        <begin position="278"/>
        <end position="299"/>
    </location>
</feature>
<feature type="transmembrane region" description="Helical" evidence="6">
    <location>
        <begin position="218"/>
        <end position="246"/>
    </location>
</feature>
<evidence type="ECO:0000256" key="2">
    <source>
        <dbReference type="ARBA" id="ARBA00009773"/>
    </source>
</evidence>
<comment type="similarity">
    <text evidence="2">Belongs to the autoinducer-2 exporter (AI-2E) (TC 2.A.86) family.</text>
</comment>
<dbReference type="GO" id="GO:0016020">
    <property type="term" value="C:membrane"/>
    <property type="evidence" value="ECO:0007669"/>
    <property type="project" value="UniProtKB-SubCell"/>
</dbReference>
<gene>
    <name evidence="7" type="ORF">BE21_44510</name>
</gene>
<reference evidence="7 8" key="1">
    <citation type="submission" date="2014-02" db="EMBL/GenBank/DDBJ databases">
        <title>The small core and large imbalanced accessory genome model reveals a collaborative survival strategy of Sorangium cellulosum strains in nature.</title>
        <authorList>
            <person name="Han K."/>
            <person name="Peng R."/>
            <person name="Blom J."/>
            <person name="Li Y.-Z."/>
        </authorList>
    </citation>
    <scope>NUCLEOTIDE SEQUENCE [LARGE SCALE GENOMIC DNA]</scope>
    <source>
        <strain evidence="7 8">So0007-03</strain>
    </source>
</reference>
<sequence length="370" mass="38712">MERRPSSEGDGLGPARSSAASAATVILAGVAALGLLFWVLRAVFDVVALVFAGLLLAVFLRGVGDWLSRHTPLSSGWALGVTIAALAAVAAAGVWLLAPSLAAQADELAQRLPEAARRIAEHAGRYAWGRELAGRLSDVQLLPHARQALLGATRLLSTTLGALTGVIVVLFVGLFLAAEPATYRRGLLRLVPIARRARASAVLDDVGHILRRWLLGRLLSMAVVGVLTWIGLALLGIRLAMALAILAATLTFVPYIGPLLALVPAALLGLLEGPTMAVYVIALYLVIQLVESYLITPLIQRSTVSLPPGLILVMQVLMGTLTGGLGVVLATPLLAALVVIAKRVYVEGVLGDPTADRGEDAPLPGLSERR</sequence>
<dbReference type="InterPro" id="IPR002549">
    <property type="entry name" value="AI-2E-like"/>
</dbReference>
<organism evidence="7 8">
    <name type="scientific">Sorangium cellulosum</name>
    <name type="common">Polyangium cellulosum</name>
    <dbReference type="NCBI Taxonomy" id="56"/>
    <lineage>
        <taxon>Bacteria</taxon>
        <taxon>Pseudomonadati</taxon>
        <taxon>Myxococcota</taxon>
        <taxon>Polyangia</taxon>
        <taxon>Polyangiales</taxon>
        <taxon>Polyangiaceae</taxon>
        <taxon>Sorangium</taxon>
    </lineage>
</organism>
<dbReference type="Proteomes" id="UP000075502">
    <property type="component" value="Unassembled WGS sequence"/>
</dbReference>
<comment type="caution">
    <text evidence="7">The sequence shown here is derived from an EMBL/GenBank/DDBJ whole genome shotgun (WGS) entry which is preliminary data.</text>
</comment>
<evidence type="ECO:0000256" key="4">
    <source>
        <dbReference type="ARBA" id="ARBA00022989"/>
    </source>
</evidence>
<feature type="transmembrane region" description="Helical" evidence="6">
    <location>
        <begin position="155"/>
        <end position="178"/>
    </location>
</feature>
<evidence type="ECO:0000256" key="6">
    <source>
        <dbReference type="SAM" id="Phobius"/>
    </source>
</evidence>
<evidence type="ECO:0000313" key="7">
    <source>
        <dbReference type="EMBL" id="KYG04843.1"/>
    </source>
</evidence>
<name>A0A150TJG1_SORCE</name>
<feature type="transmembrane region" description="Helical" evidence="6">
    <location>
        <begin position="76"/>
        <end position="98"/>
    </location>
</feature>
<evidence type="ECO:0008006" key="9">
    <source>
        <dbReference type="Google" id="ProtNLM"/>
    </source>
</evidence>
<accession>A0A150TJG1</accession>
<dbReference type="Pfam" id="PF01594">
    <property type="entry name" value="AI-2E_transport"/>
    <property type="match status" value="1"/>
</dbReference>